<name>A0A136WH83_9FIRM</name>
<dbReference type="STRING" id="36847.CLNEO_09960"/>
<dbReference type="Proteomes" id="UP000070539">
    <property type="component" value="Unassembled WGS sequence"/>
</dbReference>
<evidence type="ECO:0000313" key="2">
    <source>
        <dbReference type="Proteomes" id="UP000070539"/>
    </source>
</evidence>
<sequence length="173" mass="20238">MHFFVADISLINGNVHGCKKTPNPNVLLELGYAVNKIGWERVICVFNKIFGTINDLPFDLRNRRVLTYETINDKENEKKKLISTFRLILEENYNRALFSNELMDYYNGDIYLSMFRLIMDNSKVLQGYNKHTSTLSTVSLILNYSYDNIREKLSSKKVLGFQIFKILKNYVNC</sequence>
<keyword evidence="2" id="KW-1185">Reference proteome</keyword>
<dbReference type="EMBL" id="LRVM01000002">
    <property type="protein sequence ID" value="KXL53770.1"/>
    <property type="molecule type" value="Genomic_DNA"/>
</dbReference>
<protein>
    <submittedName>
        <fullName evidence="1">Uncharacterized protein</fullName>
    </submittedName>
</protein>
<accession>A0A136WH83</accession>
<gene>
    <name evidence="1" type="ORF">CLNEO_09960</name>
</gene>
<reference evidence="1 2" key="1">
    <citation type="submission" date="2016-01" db="EMBL/GenBank/DDBJ databases">
        <title>Genome sequence of Clostridium neopropionicum X4, DSM-3847.</title>
        <authorList>
            <person name="Poehlein A."/>
            <person name="Beck M.H."/>
            <person name="Bengelsdorf F.R."/>
            <person name="Daniel R."/>
            <person name="Duerre P."/>
        </authorList>
    </citation>
    <scope>NUCLEOTIDE SEQUENCE [LARGE SCALE GENOMIC DNA]</scope>
    <source>
        <strain evidence="1 2">DSM-3847</strain>
    </source>
</reference>
<organism evidence="1 2">
    <name type="scientific">Anaerotignum neopropionicum</name>
    <dbReference type="NCBI Taxonomy" id="36847"/>
    <lineage>
        <taxon>Bacteria</taxon>
        <taxon>Bacillati</taxon>
        <taxon>Bacillota</taxon>
        <taxon>Clostridia</taxon>
        <taxon>Lachnospirales</taxon>
        <taxon>Anaerotignaceae</taxon>
        <taxon>Anaerotignum</taxon>
    </lineage>
</organism>
<proteinExistence type="predicted"/>
<dbReference type="AlphaFoldDB" id="A0A136WH83"/>
<dbReference type="RefSeq" id="WP_083531852.1">
    <property type="nucleotide sequence ID" value="NZ_LRVM01000002.1"/>
</dbReference>
<comment type="caution">
    <text evidence="1">The sequence shown here is derived from an EMBL/GenBank/DDBJ whole genome shotgun (WGS) entry which is preliminary data.</text>
</comment>
<dbReference type="OrthoDB" id="8910972at2"/>
<dbReference type="PATRIC" id="fig|36847.3.peg.1165"/>
<evidence type="ECO:0000313" key="1">
    <source>
        <dbReference type="EMBL" id="KXL53770.1"/>
    </source>
</evidence>